<dbReference type="SMART" id="SM00710">
    <property type="entry name" value="PbH1"/>
    <property type="match status" value="13"/>
</dbReference>
<evidence type="ECO:0000256" key="2">
    <source>
        <dbReference type="ARBA" id="ARBA00022737"/>
    </source>
</evidence>
<protein>
    <submittedName>
        <fullName evidence="7">Right-handed parallel beta-helix repeat-containing protein</fullName>
    </submittedName>
</protein>
<comment type="pathway">
    <text evidence="1">Protein modification; protein ubiquitination.</text>
</comment>
<keyword evidence="3" id="KW-0833">Ubl conjugation pathway</keyword>
<organism evidence="7">
    <name type="scientific">Candidatus Heimdallarchaeum endolithica</name>
    <dbReference type="NCBI Taxonomy" id="2876572"/>
    <lineage>
        <taxon>Archaea</taxon>
        <taxon>Promethearchaeati</taxon>
        <taxon>Candidatus Heimdallarchaeota</taxon>
        <taxon>Candidatus Heimdallarchaeia (ex Rinke et al. 2021) (nom. nud.)</taxon>
        <taxon>Candidatus Heimdallarchaeales</taxon>
        <taxon>Candidatus Heimdallarchaeaceae</taxon>
        <taxon>Candidatus Heimdallarchaeum</taxon>
    </lineage>
</organism>
<dbReference type="EMBL" id="CP084167">
    <property type="protein sequence ID" value="UJG44085.1"/>
    <property type="molecule type" value="Genomic_DNA"/>
</dbReference>
<evidence type="ECO:0000259" key="6">
    <source>
        <dbReference type="Pfam" id="PF13229"/>
    </source>
</evidence>
<evidence type="ECO:0000256" key="3">
    <source>
        <dbReference type="ARBA" id="ARBA00022786"/>
    </source>
</evidence>
<evidence type="ECO:0000256" key="1">
    <source>
        <dbReference type="ARBA" id="ARBA00004906"/>
    </source>
</evidence>
<dbReference type="InterPro" id="IPR039448">
    <property type="entry name" value="Beta_helix"/>
</dbReference>
<dbReference type="PANTHER" id="PTHR22990">
    <property type="entry name" value="F-BOX ONLY PROTEIN"/>
    <property type="match status" value="1"/>
</dbReference>
<evidence type="ECO:0000256" key="4">
    <source>
        <dbReference type="SAM" id="Phobius"/>
    </source>
</evidence>
<dbReference type="Proteomes" id="UP001200513">
    <property type="component" value="Chromosome"/>
</dbReference>
<dbReference type="NCBIfam" id="TIGR03804">
    <property type="entry name" value="para_beta_helix"/>
    <property type="match status" value="3"/>
</dbReference>
<keyword evidence="4" id="KW-1133">Transmembrane helix</keyword>
<dbReference type="InterPro" id="IPR006626">
    <property type="entry name" value="PbH1"/>
</dbReference>
<dbReference type="Gene3D" id="2.160.20.10">
    <property type="entry name" value="Single-stranded right-handed beta-helix, Pectin lyase-like"/>
    <property type="match status" value="2"/>
</dbReference>
<dbReference type="SUPFAM" id="SSF51126">
    <property type="entry name" value="Pectin lyase-like"/>
    <property type="match status" value="2"/>
</dbReference>
<feature type="domain" description="Periplasmic copper-binding protein NosD beta helix" evidence="5">
    <location>
        <begin position="250"/>
        <end position="418"/>
    </location>
</feature>
<dbReference type="InterPro" id="IPR011050">
    <property type="entry name" value="Pectin_lyase_fold/virulence"/>
</dbReference>
<feature type="domain" description="Right handed beta helix" evidence="6">
    <location>
        <begin position="86"/>
        <end position="243"/>
    </location>
</feature>
<evidence type="ECO:0000259" key="5">
    <source>
        <dbReference type="Pfam" id="PF05048"/>
    </source>
</evidence>
<gene>
    <name evidence="7" type="ORF">K9W46_02630</name>
</gene>
<reference evidence="7" key="1">
    <citation type="journal article" date="2022" name="Nat. Microbiol.">
        <title>Unique mobile elements and scalable gene flow at the prokaryote-eukaryote boundary revealed by circularized Asgard archaea genomes.</title>
        <authorList>
            <person name="Wu F."/>
            <person name="Speth D.R."/>
            <person name="Philosof A."/>
            <person name="Cremiere A."/>
            <person name="Narayanan A."/>
            <person name="Barco R.A."/>
            <person name="Connon S.A."/>
            <person name="Amend J.P."/>
            <person name="Antoshechkin I.A."/>
            <person name="Orphan V.J."/>
        </authorList>
    </citation>
    <scope>NUCLEOTIDE SEQUENCE</scope>
    <source>
        <strain evidence="7">PR6</strain>
    </source>
</reference>
<dbReference type="InterPro" id="IPR007742">
    <property type="entry name" value="NosD_dom"/>
</dbReference>
<keyword evidence="2" id="KW-0677">Repeat</keyword>
<dbReference type="Pfam" id="PF05048">
    <property type="entry name" value="NosD"/>
    <property type="match status" value="1"/>
</dbReference>
<proteinExistence type="predicted"/>
<name>A0A9Y1BS68_9ARCH</name>
<dbReference type="Pfam" id="PF13229">
    <property type="entry name" value="Beta_helix"/>
    <property type="match status" value="1"/>
</dbReference>
<dbReference type="InterPro" id="IPR051550">
    <property type="entry name" value="SCF-Subunits/Alg-Epimerases"/>
</dbReference>
<dbReference type="AlphaFoldDB" id="A0A9Y1BS68"/>
<dbReference type="InterPro" id="IPR022441">
    <property type="entry name" value="Para_beta_helix_rpt-2"/>
</dbReference>
<evidence type="ECO:0000313" key="7">
    <source>
        <dbReference type="EMBL" id="UJG44085.1"/>
    </source>
</evidence>
<feature type="transmembrane region" description="Helical" evidence="4">
    <location>
        <begin position="449"/>
        <end position="468"/>
    </location>
</feature>
<keyword evidence="4" id="KW-0812">Transmembrane</keyword>
<dbReference type="PANTHER" id="PTHR22990:SF15">
    <property type="entry name" value="F-BOX ONLY PROTEIN 10"/>
    <property type="match status" value="1"/>
</dbReference>
<accession>A0A9Y1BS68</accession>
<dbReference type="InterPro" id="IPR012334">
    <property type="entry name" value="Pectin_lyas_fold"/>
</dbReference>
<sequence>MKLNKKVLTIILCTIILLFVGTSNTTRAVHQEKNRFAHTLHTNISLITPINITSDEDFTKYAYDGSGTEEDPYIIEGYEITGQDVTGIYIANTTKYFIIRDCVIEGTSQGIHIVNVSDETALITNNICINIINQGIIVENTNYAILRNNTCSETNMYGIHIRFTDYLILEQNTCNKNGMCGIFVDYSTSTVIRKNIVIDNMLSGIIVQDTVKTLISENYCFDNDGMGGIVLTSSLNATIINNFCVDDFQVQDGINLYNSNGFIIKNNTISYGGYGLFVSESSHGVYTNNTCIENSKYGVYIKNGYNISINENNCSANDQGINLYNSSTIYIYNNSISKNTIGLTFDLSNHSIITFNSFEENEQYAIIMDSSSSSNLIHHNTFIDNNLQGTSQACDNGHNNTWYDQSTKTGNYWSDKKGIGKYHIDGSSKSYDKFPLKKQPQQFAEKTSIDFFIILISFLSTAILSYGIRNKYAFRQL</sequence>
<keyword evidence="4" id="KW-0472">Membrane</keyword>